<keyword evidence="3" id="KW-1185">Reference proteome</keyword>
<accession>A0ABR7LY28</accession>
<dbReference type="RefSeq" id="WP_187246810.1">
    <property type="nucleotide sequence ID" value="NZ_BAAAOK010000010.1"/>
</dbReference>
<organism evidence="2 3">
    <name type="scientific">Actinomadura alba</name>
    <dbReference type="NCBI Taxonomy" id="406431"/>
    <lineage>
        <taxon>Bacteria</taxon>
        <taxon>Bacillati</taxon>
        <taxon>Actinomycetota</taxon>
        <taxon>Actinomycetes</taxon>
        <taxon>Streptosporangiales</taxon>
        <taxon>Thermomonosporaceae</taxon>
        <taxon>Actinomadura</taxon>
    </lineage>
</organism>
<feature type="region of interest" description="Disordered" evidence="1">
    <location>
        <begin position="668"/>
        <end position="690"/>
    </location>
</feature>
<evidence type="ECO:0000313" key="2">
    <source>
        <dbReference type="EMBL" id="MBC6469762.1"/>
    </source>
</evidence>
<feature type="region of interest" description="Disordered" evidence="1">
    <location>
        <begin position="1"/>
        <end position="33"/>
    </location>
</feature>
<feature type="compositionally biased region" description="Low complexity" evidence="1">
    <location>
        <begin position="934"/>
        <end position="943"/>
    </location>
</feature>
<feature type="region of interest" description="Disordered" evidence="1">
    <location>
        <begin position="810"/>
        <end position="829"/>
    </location>
</feature>
<feature type="region of interest" description="Disordered" evidence="1">
    <location>
        <begin position="98"/>
        <end position="145"/>
    </location>
</feature>
<feature type="compositionally biased region" description="Pro residues" evidence="1">
    <location>
        <begin position="168"/>
        <end position="182"/>
    </location>
</feature>
<gene>
    <name evidence="2" type="ORF">HKK74_30350</name>
</gene>
<name>A0ABR7LY28_9ACTN</name>
<sequence>METPDSSEAPDRATDERTTREGPVAPADGSFHERTVTAYAPLTALYRLFDGRLREGVPQDPEPIGWRPHLEALAALSEGRVSGDLEALARLLVDPAALPEEDRPGPALDLGGAVQDPEPADATPAGNDPAETMALPVLPDPVDTASAAPVEVTPDEATPAETMALPILPDPGQTPPAAPEPPETALAHIDPVGTADLSETALPAPVSSPAPVETPATPPARPALPAGGLEIAQVAEQAAEAGRVHLIRSLGTGADAAVIAEFVRRRSAGGARTLLLVPTADAMDGFLAGIGVDEGVFAVRIEPRVSPAGEPSWPEDRIHGGVVRAVGTSYQRAWEAERQRLRRDLMWLEQWPRDLAALAAVRAEHERRSGLVSENEEELTARIRERNAVVAAAEQEVLAAREAGESLVEHESRAAAEATRTRTEWERLQGVADAAAHVAEERTRGAESAAERHRELSERHARCVEEFDAARQRERSLIEELARAEDALPEADADVERFTAAATQAAAVGHACYYRMAAAESALAAERRKLSLAQRMRIVPSEPGMARLRRELSRHKKEAEEAAAHARQTSEALDKAERHRDGLATFLAGGADQLAAVRQEQARLSADIARVSAERDGAEAEHREHAERVGEAVERATETGAAAAGARAVGEQAEERLAEARRAREEAAAATDRAVAEAETAKRRLGESEAELRRRREEGAVELADGLAEIEAAAEAAAGSRGHVAEICGTDPVSAGEDVLADHRNQTMARIERISTWAELLGDPAAGVGSADPFGTGSAPLATGALDGDPVDGGPVDLTGAVGAIEAGSAEAAGEPTEDQPSAAVAPVPAGPDPLDALGEIMLATADVVCGTALGIAACPTVAGTRFDTLLVADAGRISDGEFLIGAVRARGWVLIGDERRPPAGVPEPLEVHVRALTLLGIADESPDGDLDAAAEAMPAPGGEADRASPQPAVRTEAERLRAEGLWESRYRDAYDRALRPLRDRGEPGRTADPRRDLVTAMADRLGRGPFGRAVMTAPEPPEPPSGA</sequence>
<feature type="region of interest" description="Disordered" evidence="1">
    <location>
        <begin position="199"/>
        <end position="225"/>
    </location>
</feature>
<comment type="caution">
    <text evidence="2">The sequence shown here is derived from an EMBL/GenBank/DDBJ whole genome shotgun (WGS) entry which is preliminary data.</text>
</comment>
<dbReference type="Proteomes" id="UP000805614">
    <property type="component" value="Unassembled WGS sequence"/>
</dbReference>
<feature type="compositionally biased region" description="Basic and acidic residues" evidence="1">
    <location>
        <begin position="9"/>
        <end position="20"/>
    </location>
</feature>
<feature type="compositionally biased region" description="Basic and acidic residues" evidence="1">
    <location>
        <begin position="977"/>
        <end position="998"/>
    </location>
</feature>
<reference evidence="2 3" key="1">
    <citation type="submission" date="2020-06" db="EMBL/GenBank/DDBJ databases">
        <title>Actinomadura xiongansis sp. nov., isolated from soil of Baiyangdian.</title>
        <authorList>
            <person name="Zhang X."/>
        </authorList>
    </citation>
    <scope>NUCLEOTIDE SEQUENCE [LARGE SCALE GENOMIC DNA]</scope>
    <source>
        <strain evidence="2 3">HBUM206468</strain>
    </source>
</reference>
<feature type="compositionally biased region" description="Basic and acidic residues" evidence="1">
    <location>
        <begin position="674"/>
        <end position="690"/>
    </location>
</feature>
<feature type="region of interest" description="Disordered" evidence="1">
    <location>
        <begin position="977"/>
        <end position="1028"/>
    </location>
</feature>
<feature type="region of interest" description="Disordered" evidence="1">
    <location>
        <begin position="928"/>
        <end position="955"/>
    </location>
</feature>
<feature type="compositionally biased region" description="Pro residues" evidence="1">
    <location>
        <begin position="1019"/>
        <end position="1028"/>
    </location>
</feature>
<proteinExistence type="predicted"/>
<evidence type="ECO:0000256" key="1">
    <source>
        <dbReference type="SAM" id="MobiDB-lite"/>
    </source>
</evidence>
<dbReference type="EMBL" id="JABVEC010000031">
    <property type="protein sequence ID" value="MBC6469762.1"/>
    <property type="molecule type" value="Genomic_DNA"/>
</dbReference>
<evidence type="ECO:0000313" key="3">
    <source>
        <dbReference type="Proteomes" id="UP000805614"/>
    </source>
</evidence>
<feature type="region of interest" description="Disordered" evidence="1">
    <location>
        <begin position="165"/>
        <end position="186"/>
    </location>
</feature>
<protein>
    <submittedName>
        <fullName evidence="2">Uncharacterized protein</fullName>
    </submittedName>
</protein>
<feature type="compositionally biased region" description="Low complexity" evidence="1">
    <location>
        <begin position="203"/>
        <end position="215"/>
    </location>
</feature>